<organism evidence="1 2">
    <name type="scientific">Dryococelus australis</name>
    <dbReference type="NCBI Taxonomy" id="614101"/>
    <lineage>
        <taxon>Eukaryota</taxon>
        <taxon>Metazoa</taxon>
        <taxon>Ecdysozoa</taxon>
        <taxon>Arthropoda</taxon>
        <taxon>Hexapoda</taxon>
        <taxon>Insecta</taxon>
        <taxon>Pterygota</taxon>
        <taxon>Neoptera</taxon>
        <taxon>Polyneoptera</taxon>
        <taxon>Phasmatodea</taxon>
        <taxon>Verophasmatodea</taxon>
        <taxon>Anareolatae</taxon>
        <taxon>Phasmatidae</taxon>
        <taxon>Eurycanthinae</taxon>
        <taxon>Dryococelus</taxon>
    </lineage>
</organism>
<keyword evidence="2" id="KW-1185">Reference proteome</keyword>
<accession>A0ABQ9IN56</accession>
<name>A0ABQ9IN56_9NEOP</name>
<dbReference type="Proteomes" id="UP001159363">
    <property type="component" value="Chromosome 1"/>
</dbReference>
<gene>
    <name evidence="1" type="ORF">PR048_002944</name>
</gene>
<dbReference type="EMBL" id="JARBHB010000001">
    <property type="protein sequence ID" value="KAJ8897595.1"/>
    <property type="molecule type" value="Genomic_DNA"/>
</dbReference>
<reference evidence="1 2" key="1">
    <citation type="submission" date="2023-02" db="EMBL/GenBank/DDBJ databases">
        <title>LHISI_Scaffold_Assembly.</title>
        <authorList>
            <person name="Stuart O.P."/>
            <person name="Cleave R."/>
            <person name="Magrath M.J.L."/>
            <person name="Mikheyev A.S."/>
        </authorList>
    </citation>
    <scope>NUCLEOTIDE SEQUENCE [LARGE SCALE GENOMIC DNA]</scope>
    <source>
        <strain evidence="1">Daus_M_001</strain>
        <tissue evidence="1">Leg muscle</tissue>
    </source>
</reference>
<evidence type="ECO:0000313" key="2">
    <source>
        <dbReference type="Proteomes" id="UP001159363"/>
    </source>
</evidence>
<comment type="caution">
    <text evidence="1">The sequence shown here is derived from an EMBL/GenBank/DDBJ whole genome shotgun (WGS) entry which is preliminary data.</text>
</comment>
<proteinExistence type="predicted"/>
<sequence>MPFRNPPALYMTKLMGGYLSEKLNVGEINWHFSEIAHGKGVPDGVGAALTRTVDGLVAHQIHIPDCDMLIPLLQQHCKGITYGLHRYRSTKVLAGVFAIWCYGLALAEIPHPVVAGRRPMRLNASDLPTGGRGCSQAPSSYWQLLLAEHYYRELFRIRGARPILFNGTPHTMPFKKSKGQLTSMPSSSLYWLPRLWTDRRNETALPYPGTLNRPLRIPIYCLSVPHPYHQDYHLVLQGLVRRTEIRNGIADPSKNLQYHVGRHSITNPQPGVSTTCSSLRPAAVQPAEAKLSKPGWGKWEILKKPCRPAALSSKIPTFENKRTTPYGIPDHSDERKLFDHYNRQPLMTRINANMESNSKGILKVMRGIILPLAPAVEEKHYGTFANSLFLEAGKTLQTYPKSNMKCKLKRSHPLHNNKLKLGQASSRSSQLLYFVRCSRAICIRHKSSKNEDISEMFKKLFPLQSSHKQAKEITSLIAKKICNDFVSFSFVEPTSLYMTQINFSDNLNNFDGRRDIVFSTHQGFQDKSFLNFTLICNTSAVRQIYFTSGKLWVFGIKLPLHYQ</sequence>
<evidence type="ECO:0000313" key="1">
    <source>
        <dbReference type="EMBL" id="KAJ8897595.1"/>
    </source>
</evidence>
<protein>
    <submittedName>
        <fullName evidence="1">Uncharacterized protein</fullName>
    </submittedName>
</protein>